<name>A0A699IMH7_TANCI</name>
<evidence type="ECO:0000256" key="1">
    <source>
        <dbReference type="SAM" id="MobiDB-lite"/>
    </source>
</evidence>
<feature type="non-terminal residue" evidence="2">
    <location>
        <position position="1"/>
    </location>
</feature>
<comment type="caution">
    <text evidence="2">The sequence shown here is derived from an EMBL/GenBank/DDBJ whole genome shotgun (WGS) entry which is preliminary data.</text>
</comment>
<dbReference type="EMBL" id="BKCJ010317885">
    <property type="protein sequence ID" value="GEZ74495.1"/>
    <property type="molecule type" value="Genomic_DNA"/>
</dbReference>
<evidence type="ECO:0000313" key="2">
    <source>
        <dbReference type="EMBL" id="GEZ74495.1"/>
    </source>
</evidence>
<reference evidence="2" key="1">
    <citation type="journal article" date="2019" name="Sci. Rep.">
        <title>Draft genome of Tanacetum cinerariifolium, the natural source of mosquito coil.</title>
        <authorList>
            <person name="Yamashiro T."/>
            <person name="Shiraishi A."/>
            <person name="Satake H."/>
            <person name="Nakayama K."/>
        </authorList>
    </citation>
    <scope>NUCLEOTIDE SEQUENCE</scope>
</reference>
<dbReference type="AlphaFoldDB" id="A0A699IMH7"/>
<feature type="compositionally biased region" description="Acidic residues" evidence="1">
    <location>
        <begin position="147"/>
        <end position="163"/>
    </location>
</feature>
<feature type="compositionally biased region" description="Basic and acidic residues" evidence="1">
    <location>
        <begin position="105"/>
        <end position="121"/>
    </location>
</feature>
<feature type="region of interest" description="Disordered" evidence="1">
    <location>
        <begin position="48"/>
        <end position="163"/>
    </location>
</feature>
<gene>
    <name evidence="2" type="ORF">Tci_546468</name>
</gene>
<sequence>INATLIWEDLQYQINNRRSKVRRHAWITDEIKKSKAYKMYFKYSTGLIPPKKGRGEPKNRPSGRKKRIPRAVVIQEPPYVPVKKTQESSGKLKDLDEGAGTSLKVLDESEDKSKARDDHGDLGSTDDEEYLLAYKDEKPRDMLWQSTDDEESNIDEEEDESDE</sequence>
<proteinExistence type="predicted"/>
<feature type="compositionally biased region" description="Basic and acidic residues" evidence="1">
    <location>
        <begin position="84"/>
        <end position="96"/>
    </location>
</feature>
<organism evidence="2">
    <name type="scientific">Tanacetum cinerariifolium</name>
    <name type="common">Dalmatian daisy</name>
    <name type="synonym">Chrysanthemum cinerariifolium</name>
    <dbReference type="NCBI Taxonomy" id="118510"/>
    <lineage>
        <taxon>Eukaryota</taxon>
        <taxon>Viridiplantae</taxon>
        <taxon>Streptophyta</taxon>
        <taxon>Embryophyta</taxon>
        <taxon>Tracheophyta</taxon>
        <taxon>Spermatophyta</taxon>
        <taxon>Magnoliopsida</taxon>
        <taxon>eudicotyledons</taxon>
        <taxon>Gunneridae</taxon>
        <taxon>Pentapetalae</taxon>
        <taxon>asterids</taxon>
        <taxon>campanulids</taxon>
        <taxon>Asterales</taxon>
        <taxon>Asteraceae</taxon>
        <taxon>Asteroideae</taxon>
        <taxon>Anthemideae</taxon>
        <taxon>Anthemidinae</taxon>
        <taxon>Tanacetum</taxon>
    </lineage>
</organism>
<accession>A0A699IMH7</accession>
<protein>
    <submittedName>
        <fullName evidence="2">Uncharacterized protein</fullName>
    </submittedName>
</protein>